<sequence>MTHRPKALRHWPRKCLRGDKRMLRKAVQDDSSFLEDFENAGRDWAPRLKPCGTCHACEQPVRRAELFCGITCQYSFEHFEMQLLRKR</sequence>
<keyword evidence="2" id="KW-1185">Reference proteome</keyword>
<gene>
    <name evidence="1" type="ordered locus">Rmet_4728</name>
</gene>
<keyword evidence="1" id="KW-0614">Plasmid</keyword>
<dbReference type="HOGENOM" id="CLU_2481057_0_0_4"/>
<proteinExistence type="predicted"/>
<reference evidence="2" key="1">
    <citation type="journal article" date="2010" name="PLoS ONE">
        <title>The complete genome sequence of Cupriavidus metallidurans strain CH34, a master survivalist in harsh and anthropogenic environments.</title>
        <authorList>
            <person name="Janssen P.J."/>
            <person name="Van Houdt R."/>
            <person name="Moors H."/>
            <person name="Monsieurs P."/>
            <person name="Morin N."/>
            <person name="Michaux A."/>
            <person name="Benotmane M.A."/>
            <person name="Leys N."/>
            <person name="Vallaeys T."/>
            <person name="Lapidus A."/>
            <person name="Monchy S."/>
            <person name="Medigue C."/>
            <person name="Taghavi S."/>
            <person name="McCorkle S."/>
            <person name="Dunn J."/>
            <person name="van der Lelie D."/>
            <person name="Mergeay M."/>
        </authorList>
    </citation>
    <scope>NUCLEOTIDE SEQUENCE [LARGE SCALE GENOMIC DNA]</scope>
    <source>
        <strain evidence="2">ATCC 43123 / DSM 2839 / NBRC 102507 / CH34</strain>
    </source>
</reference>
<dbReference type="AlphaFoldDB" id="Q1LE36"/>
<accession>Q1LE36</accession>
<evidence type="ECO:0000313" key="1">
    <source>
        <dbReference type="EMBL" id="ABF11590.1"/>
    </source>
</evidence>
<dbReference type="KEGG" id="rme:Rmet_4728"/>
<dbReference type="EMBL" id="CP000353">
    <property type="protein sequence ID" value="ABF11590.1"/>
    <property type="molecule type" value="Genomic_DNA"/>
</dbReference>
<geneLocation type="plasmid" evidence="1 2">
    <name>megaplasmid</name>
</geneLocation>
<protein>
    <submittedName>
        <fullName evidence="1">Uncharacterized protein</fullName>
    </submittedName>
</protein>
<organism evidence="1 2">
    <name type="scientific">Cupriavidus metallidurans (strain ATCC 43123 / DSM 2839 / NBRC 102507 / CH34)</name>
    <name type="common">Ralstonia metallidurans</name>
    <dbReference type="NCBI Taxonomy" id="266264"/>
    <lineage>
        <taxon>Bacteria</taxon>
        <taxon>Pseudomonadati</taxon>
        <taxon>Pseudomonadota</taxon>
        <taxon>Betaproteobacteria</taxon>
        <taxon>Burkholderiales</taxon>
        <taxon>Burkholderiaceae</taxon>
        <taxon>Cupriavidus</taxon>
    </lineage>
</organism>
<evidence type="ECO:0000313" key="2">
    <source>
        <dbReference type="Proteomes" id="UP000002429"/>
    </source>
</evidence>
<name>Q1LE36_CUPMC</name>
<dbReference type="Proteomes" id="UP000002429">
    <property type="component" value="Plasmid megaplasmid"/>
</dbReference>